<dbReference type="Gene3D" id="3.40.30.10">
    <property type="entry name" value="Glutaredoxin"/>
    <property type="match status" value="1"/>
</dbReference>
<feature type="region of interest" description="Disordered" evidence="1">
    <location>
        <begin position="39"/>
        <end position="89"/>
    </location>
</feature>
<dbReference type="Proteomes" id="UP000184499">
    <property type="component" value="Unassembled WGS sequence"/>
</dbReference>
<dbReference type="Gene3D" id="1.20.1050.10">
    <property type="match status" value="1"/>
</dbReference>
<feature type="compositionally biased region" description="Low complexity" evidence="1">
    <location>
        <begin position="54"/>
        <end position="84"/>
    </location>
</feature>
<evidence type="ECO:0000313" key="2">
    <source>
        <dbReference type="EMBL" id="OJJ77391.1"/>
    </source>
</evidence>
<sequence length="326" mass="37054">MPRTRSHSMPYSTPYPYLPPSLYTHPSVPFCVSPTIDYPEYPQSNPSSPPLSPPQSITPQSITPQSITPRALSPAPALNQSLQQPPQPPIPTSNYPKLYILDGDTAAGLAIRYFIHERGGIRIRAGFIDVHLKDQILPSFIWEDTHAGELPLLFLDNPTRRPVLKIVGFDAITEYIDSVSPVPGRYLYGYTEQERALIRSCIYCLRRDVVDPLYEWNNHYLGNKSGEEVTGYAPVVGRRGVLRERIEMSLEQVEGNLEGLEYLLGKFCAADVYLYGMVVAHADRWPWFFDEIRRPRLTAYFARMSERPTAHLADGFWDTTRTTMVH</sequence>
<gene>
    <name evidence="2" type="ORF">ASPBRDRAFT_654715</name>
</gene>
<evidence type="ECO:0000256" key="1">
    <source>
        <dbReference type="SAM" id="MobiDB-lite"/>
    </source>
</evidence>
<dbReference type="OrthoDB" id="4480493at2759"/>
<proteinExistence type="predicted"/>
<name>A0A1L9V0G3_ASPBC</name>
<dbReference type="GeneID" id="93581028"/>
<evidence type="ECO:0008006" key="4">
    <source>
        <dbReference type="Google" id="ProtNLM"/>
    </source>
</evidence>
<protein>
    <recommendedName>
        <fullName evidence="4">GST N-terminal domain-containing protein</fullName>
    </recommendedName>
</protein>
<dbReference type="RefSeq" id="XP_067484638.1">
    <property type="nucleotide sequence ID" value="XM_067628540.1"/>
</dbReference>
<evidence type="ECO:0000313" key="3">
    <source>
        <dbReference type="Proteomes" id="UP000184499"/>
    </source>
</evidence>
<dbReference type="SUPFAM" id="SSF47616">
    <property type="entry name" value="GST C-terminal domain-like"/>
    <property type="match status" value="1"/>
</dbReference>
<dbReference type="OMA" id="IRYFIHE"/>
<accession>A0A1L9V0G3</accession>
<dbReference type="AlphaFoldDB" id="A0A1L9V0G3"/>
<dbReference type="STRING" id="767769.A0A1L9V0G3"/>
<reference evidence="3" key="1">
    <citation type="journal article" date="2017" name="Genome Biol.">
        <title>Comparative genomics reveals high biological diversity and specific adaptations in the industrially and medically important fungal genus Aspergillus.</title>
        <authorList>
            <person name="de Vries R.P."/>
            <person name="Riley R."/>
            <person name="Wiebenga A."/>
            <person name="Aguilar-Osorio G."/>
            <person name="Amillis S."/>
            <person name="Uchima C.A."/>
            <person name="Anderluh G."/>
            <person name="Asadollahi M."/>
            <person name="Askin M."/>
            <person name="Barry K."/>
            <person name="Battaglia E."/>
            <person name="Bayram O."/>
            <person name="Benocci T."/>
            <person name="Braus-Stromeyer S.A."/>
            <person name="Caldana C."/>
            <person name="Canovas D."/>
            <person name="Cerqueira G.C."/>
            <person name="Chen F."/>
            <person name="Chen W."/>
            <person name="Choi C."/>
            <person name="Clum A."/>
            <person name="Dos Santos R.A."/>
            <person name="Damasio A.R."/>
            <person name="Diallinas G."/>
            <person name="Emri T."/>
            <person name="Fekete E."/>
            <person name="Flipphi M."/>
            <person name="Freyberg S."/>
            <person name="Gallo A."/>
            <person name="Gournas C."/>
            <person name="Habgood R."/>
            <person name="Hainaut M."/>
            <person name="Harispe M.L."/>
            <person name="Henrissat B."/>
            <person name="Hilden K.S."/>
            <person name="Hope R."/>
            <person name="Hossain A."/>
            <person name="Karabika E."/>
            <person name="Karaffa L."/>
            <person name="Karanyi Z."/>
            <person name="Krasevec N."/>
            <person name="Kuo A."/>
            <person name="Kusch H."/>
            <person name="LaButti K."/>
            <person name="Lagendijk E.L."/>
            <person name="Lapidus A."/>
            <person name="Levasseur A."/>
            <person name="Lindquist E."/>
            <person name="Lipzen A."/>
            <person name="Logrieco A.F."/>
            <person name="MacCabe A."/>
            <person name="Maekelae M.R."/>
            <person name="Malavazi I."/>
            <person name="Melin P."/>
            <person name="Meyer V."/>
            <person name="Mielnichuk N."/>
            <person name="Miskei M."/>
            <person name="Molnar A.P."/>
            <person name="Mule G."/>
            <person name="Ngan C.Y."/>
            <person name="Orejas M."/>
            <person name="Orosz E."/>
            <person name="Ouedraogo J.P."/>
            <person name="Overkamp K.M."/>
            <person name="Park H.-S."/>
            <person name="Perrone G."/>
            <person name="Piumi F."/>
            <person name="Punt P.J."/>
            <person name="Ram A.F."/>
            <person name="Ramon A."/>
            <person name="Rauscher S."/>
            <person name="Record E."/>
            <person name="Riano-Pachon D.M."/>
            <person name="Robert V."/>
            <person name="Roehrig J."/>
            <person name="Ruller R."/>
            <person name="Salamov A."/>
            <person name="Salih N.S."/>
            <person name="Samson R.A."/>
            <person name="Sandor E."/>
            <person name="Sanguinetti M."/>
            <person name="Schuetze T."/>
            <person name="Sepcic K."/>
            <person name="Shelest E."/>
            <person name="Sherlock G."/>
            <person name="Sophianopoulou V."/>
            <person name="Squina F.M."/>
            <person name="Sun H."/>
            <person name="Susca A."/>
            <person name="Todd R.B."/>
            <person name="Tsang A."/>
            <person name="Unkles S.E."/>
            <person name="van de Wiele N."/>
            <person name="van Rossen-Uffink D."/>
            <person name="Oliveira J.V."/>
            <person name="Vesth T.C."/>
            <person name="Visser J."/>
            <person name="Yu J.-H."/>
            <person name="Zhou M."/>
            <person name="Andersen M.R."/>
            <person name="Archer D.B."/>
            <person name="Baker S.E."/>
            <person name="Benoit I."/>
            <person name="Brakhage A.A."/>
            <person name="Braus G.H."/>
            <person name="Fischer R."/>
            <person name="Frisvad J.C."/>
            <person name="Goldman G.H."/>
            <person name="Houbraken J."/>
            <person name="Oakley B."/>
            <person name="Pocsi I."/>
            <person name="Scazzocchio C."/>
            <person name="Seiboth B."/>
            <person name="vanKuyk P.A."/>
            <person name="Wortman J."/>
            <person name="Dyer P.S."/>
            <person name="Grigoriev I.V."/>
        </authorList>
    </citation>
    <scope>NUCLEOTIDE SEQUENCE [LARGE SCALE GENOMIC DNA]</scope>
    <source>
        <strain evidence="3">CBS 101740 / IMI 381727 / IBT 21946</strain>
    </source>
</reference>
<keyword evidence="3" id="KW-1185">Reference proteome</keyword>
<dbReference type="EMBL" id="KV878679">
    <property type="protein sequence ID" value="OJJ77391.1"/>
    <property type="molecule type" value="Genomic_DNA"/>
</dbReference>
<organism evidence="2 3">
    <name type="scientific">Aspergillus brasiliensis (strain CBS 101740 / IMI 381727 / IBT 21946)</name>
    <dbReference type="NCBI Taxonomy" id="767769"/>
    <lineage>
        <taxon>Eukaryota</taxon>
        <taxon>Fungi</taxon>
        <taxon>Dikarya</taxon>
        <taxon>Ascomycota</taxon>
        <taxon>Pezizomycotina</taxon>
        <taxon>Eurotiomycetes</taxon>
        <taxon>Eurotiomycetidae</taxon>
        <taxon>Eurotiales</taxon>
        <taxon>Aspergillaceae</taxon>
        <taxon>Aspergillus</taxon>
        <taxon>Aspergillus subgen. Circumdati</taxon>
    </lineage>
</organism>
<dbReference type="VEuPathDB" id="FungiDB:ASPBRDRAFT_654715"/>
<dbReference type="InterPro" id="IPR036282">
    <property type="entry name" value="Glutathione-S-Trfase_C_sf"/>
</dbReference>